<dbReference type="AlphaFoldDB" id="A0A3B0MY79"/>
<organism evidence="3">
    <name type="scientific">Theileria annulata</name>
    <dbReference type="NCBI Taxonomy" id="5874"/>
    <lineage>
        <taxon>Eukaryota</taxon>
        <taxon>Sar</taxon>
        <taxon>Alveolata</taxon>
        <taxon>Apicomplexa</taxon>
        <taxon>Aconoidasida</taxon>
        <taxon>Piroplasmida</taxon>
        <taxon>Theileriidae</taxon>
        <taxon>Theileria</taxon>
    </lineage>
</organism>
<evidence type="ECO:0000256" key="2">
    <source>
        <dbReference type="SAM" id="Phobius"/>
    </source>
</evidence>
<protein>
    <recommendedName>
        <fullName evidence="5">GRAM domain containing protein</fullName>
    </recommendedName>
</protein>
<feature type="transmembrane region" description="Helical" evidence="2">
    <location>
        <begin position="1178"/>
        <end position="1202"/>
    </location>
</feature>
<evidence type="ECO:0000256" key="1">
    <source>
        <dbReference type="SAM" id="MobiDB-lite"/>
    </source>
</evidence>
<dbReference type="EMBL" id="UIVS01000001">
    <property type="protein sequence ID" value="SVP89945.1"/>
    <property type="molecule type" value="Genomic_DNA"/>
</dbReference>
<dbReference type="EMBL" id="UIVT01000001">
    <property type="protein sequence ID" value="SVP88797.1"/>
    <property type="molecule type" value="Genomic_DNA"/>
</dbReference>
<dbReference type="VEuPathDB" id="PiroplasmaDB:TA02900"/>
<gene>
    <name evidence="3" type="ORF">TAT_000065000</name>
    <name evidence="4" type="ORF">TAV_000064700</name>
</gene>
<keyword evidence="2" id="KW-1133">Transmembrane helix</keyword>
<evidence type="ECO:0000313" key="3">
    <source>
        <dbReference type="EMBL" id="SVP88797.1"/>
    </source>
</evidence>
<keyword evidence="2" id="KW-0812">Transmembrane</keyword>
<feature type="region of interest" description="Disordered" evidence="1">
    <location>
        <begin position="1079"/>
        <end position="1104"/>
    </location>
</feature>
<reference evidence="3" key="1">
    <citation type="submission" date="2018-07" db="EMBL/GenBank/DDBJ databases">
        <authorList>
            <person name="Quirk P.G."/>
            <person name="Krulwich T.A."/>
        </authorList>
    </citation>
    <scope>NUCLEOTIDE SEQUENCE</scope>
    <source>
        <strain evidence="3">Anand</strain>
    </source>
</reference>
<name>A0A3B0MY79_THEAN</name>
<proteinExistence type="predicted"/>
<evidence type="ECO:0000313" key="4">
    <source>
        <dbReference type="EMBL" id="SVP89945.1"/>
    </source>
</evidence>
<evidence type="ECO:0008006" key="5">
    <source>
        <dbReference type="Google" id="ProtNLM"/>
    </source>
</evidence>
<accession>A0A3B0MY79</accession>
<keyword evidence="2" id="KW-0472">Membrane</keyword>
<feature type="transmembrane region" description="Helical" evidence="2">
    <location>
        <begin position="1208"/>
        <end position="1229"/>
    </location>
</feature>
<feature type="compositionally biased region" description="Basic and acidic residues" evidence="1">
    <location>
        <begin position="1086"/>
        <end position="1097"/>
    </location>
</feature>
<sequence length="1247" mass="143262">MYHKMFCKLDVDSNLERIEFDPIISESSKNVIVLKSLLKLNKSVLKYSRQNHLSNSCYKAEDSNQYNLKDQNSKYDNVSEDQNNTQNKATENSNLLILSTEVKNNQNYRDLFKYLLLQYKYLVSLSTQSKSFINKKLNKSRIIQKYKKYQNLLKQLSNYENSLQEIIISIINQINTTTGSNISKPINCLGEEENYIQDELFLSKLKNCSFFNQSLLSNVSCYSKSISNTSDNSVKNGMNNSKYVPLYEYLKDDKIDVVTVYKKCNKLSTIILSEVKNRQKYNNYINLLIKCYNMKNELIKSINQFNRDVVNFKSYYLDNVNNVNYDIVDRVNKFHYSKYNIYYFLMSQIPNSSPSNPINIETIDTINTVNRDVVHSEVVGGNGEPDKSSHVDAEKTISEPLSATSFTDLASTFVGSDPSTCPLNTVNTPEETTNSSVYSLGTAKTDIHNEDVVESCKTSDNNIEITEQYGKENNRIVLRELNSKLCKKLTKSIMDTLTDANDYSNDYLSYARSMVEFTSRSVEPAADKFDNKGDEIKKYIGDNINHILRTISSLTPDNTVSPDSQIQTFTSRLTPLRSKQFESFDDNILLYINNMYIISLLYGLNYYTNVSSVSASHEVSSRKLSQENVESCDGKMAEEYLSHVIIKSDKYVCVHTGSSELIIPNDKLEDYVMARLKLSGLIVHKVSCVLLGPVQTPGTLYITRNKLGFHSQFQRKFFLNKRQFHTIRFADITDLNIDYNKIYIHTDSSKTGSLCSNTKSYTFMILDANIETIMQYINHYKHNSLNGNLRLNSTICSEYILNYIVNNYKILYSPKTLVYNCNVNMDLFEFYNLVLNHNNESSFVSMSKEVLGFKECKPCVNSFINPAAIIKSIKSAQLSSSFDNLKSQNDNSPNINSDYFGNFGNFGSSSNLGNLDNSVENEDNFLTVKLKNGEIMKGLYTKSEMNYNIKNINSKFFNKKITTCENLCYVFLNDVTIYQSVTTISNSPFSKYFYTVYTIIATSMHPNDFPFDAFNSLISNYRSNQTTSSPIENQKNLNELIVEKSKELDLDINKDYREDELRMEIEKQDQKLNETLDEDCNSTKEISGKSGEESEHKKVGKQFENSIRSPRSELNVKIYADVVFNKKIVFEKMIRNEAKARMVQATEIISKELNKYKVSHSGQNTKLSSLEVNNQNKLILIFLLIIFICYMNIYYYTLYILYISSEMILSGLFFISFFNTFVELVIVNLEQIKENPANSPFIPVHLN</sequence>